<dbReference type="SMART" id="SM00320">
    <property type="entry name" value="WD40"/>
    <property type="match status" value="8"/>
</dbReference>
<dbReference type="Pfam" id="PF00400">
    <property type="entry name" value="WD40"/>
    <property type="match status" value="1"/>
</dbReference>
<dbReference type="GO" id="GO:0031514">
    <property type="term" value="C:motile cilium"/>
    <property type="evidence" value="ECO:0007669"/>
    <property type="project" value="TreeGrafter"/>
</dbReference>
<dbReference type="EMBL" id="QKKF02028090">
    <property type="protein sequence ID" value="RZF35517.1"/>
    <property type="molecule type" value="Genomic_DNA"/>
</dbReference>
<keyword evidence="3" id="KW-0677">Repeat</keyword>
<comment type="caution">
    <text evidence="7">The sequence shown here is derived from an EMBL/GenBank/DDBJ whole genome shotgun (WGS) entry which is preliminary data.</text>
</comment>
<evidence type="ECO:0000256" key="6">
    <source>
        <dbReference type="SAM" id="MobiDB-lite"/>
    </source>
</evidence>
<dbReference type="Gene3D" id="2.130.10.10">
    <property type="entry name" value="YVTN repeat-like/Quinoprotein amine dehydrogenase"/>
    <property type="match status" value="2"/>
</dbReference>
<evidence type="ECO:0000256" key="2">
    <source>
        <dbReference type="ARBA" id="ARBA00022574"/>
    </source>
</evidence>
<feature type="compositionally biased region" description="Basic and acidic residues" evidence="6">
    <location>
        <begin position="131"/>
        <end position="152"/>
    </location>
</feature>
<dbReference type="SUPFAM" id="SSF101898">
    <property type="entry name" value="NHL repeat"/>
    <property type="match status" value="1"/>
</dbReference>
<dbReference type="SMR" id="A0A482WPL0"/>
<dbReference type="InterPro" id="IPR001680">
    <property type="entry name" value="WD40_rpt"/>
</dbReference>
<dbReference type="Proteomes" id="UP000291343">
    <property type="component" value="Unassembled WGS sequence"/>
</dbReference>
<dbReference type="InParanoid" id="A0A482WPL0"/>
<dbReference type="PANTHER" id="PTHR13720:SF13">
    <property type="entry name" value="CILIA- AND FLAGELLA-ASSOCIATED PROTEIN 251"/>
    <property type="match status" value="1"/>
</dbReference>
<organism evidence="7 8">
    <name type="scientific">Laodelphax striatellus</name>
    <name type="common">Small brown planthopper</name>
    <name type="synonym">Delphax striatella</name>
    <dbReference type="NCBI Taxonomy" id="195883"/>
    <lineage>
        <taxon>Eukaryota</taxon>
        <taxon>Metazoa</taxon>
        <taxon>Ecdysozoa</taxon>
        <taxon>Arthropoda</taxon>
        <taxon>Hexapoda</taxon>
        <taxon>Insecta</taxon>
        <taxon>Pterygota</taxon>
        <taxon>Neoptera</taxon>
        <taxon>Paraneoptera</taxon>
        <taxon>Hemiptera</taxon>
        <taxon>Auchenorrhyncha</taxon>
        <taxon>Fulgoroidea</taxon>
        <taxon>Delphacidae</taxon>
        <taxon>Criomorphinae</taxon>
        <taxon>Laodelphax</taxon>
    </lineage>
</organism>
<accession>A0A482WPL0</accession>
<dbReference type="STRING" id="195883.A0A482WPL0"/>
<dbReference type="InterPro" id="IPR036322">
    <property type="entry name" value="WD40_repeat_dom_sf"/>
</dbReference>
<feature type="compositionally biased region" description="Acidic residues" evidence="6">
    <location>
        <begin position="180"/>
        <end position="199"/>
    </location>
</feature>
<dbReference type="OrthoDB" id="4899631at2759"/>
<proteinExistence type="predicted"/>
<gene>
    <name evidence="7" type="ORF">LSTR_LSTR010208</name>
</gene>
<keyword evidence="8" id="KW-1185">Reference proteome</keyword>
<evidence type="ECO:0000256" key="3">
    <source>
        <dbReference type="ARBA" id="ARBA00022737"/>
    </source>
</evidence>
<dbReference type="SUPFAM" id="SSF50978">
    <property type="entry name" value="WD40 repeat-like"/>
    <property type="match status" value="1"/>
</dbReference>
<keyword evidence="2" id="KW-0853">WD repeat</keyword>
<name>A0A482WPL0_LAOST</name>
<evidence type="ECO:0000313" key="7">
    <source>
        <dbReference type="EMBL" id="RZF35517.1"/>
    </source>
</evidence>
<evidence type="ECO:0000256" key="4">
    <source>
        <dbReference type="ARBA" id="ARBA00023273"/>
    </source>
</evidence>
<dbReference type="InterPro" id="IPR050630">
    <property type="entry name" value="WD_repeat_EMAP"/>
</dbReference>
<comment type="subcellular location">
    <subcellularLocation>
        <location evidence="1">Cell projection</location>
        <location evidence="1">Cilium</location>
    </subcellularLocation>
</comment>
<protein>
    <recommendedName>
        <fullName evidence="5">Cilia- and flagella-associated protein 251</fullName>
    </recommendedName>
</protein>
<dbReference type="InterPro" id="IPR015943">
    <property type="entry name" value="WD40/YVTN_repeat-like_dom_sf"/>
</dbReference>
<evidence type="ECO:0000313" key="8">
    <source>
        <dbReference type="Proteomes" id="UP000291343"/>
    </source>
</evidence>
<evidence type="ECO:0000256" key="1">
    <source>
        <dbReference type="ARBA" id="ARBA00004138"/>
    </source>
</evidence>
<reference evidence="7 8" key="1">
    <citation type="journal article" date="2017" name="Gigascience">
        <title>Genome sequence of the small brown planthopper, Laodelphax striatellus.</title>
        <authorList>
            <person name="Zhu J."/>
            <person name="Jiang F."/>
            <person name="Wang X."/>
            <person name="Yang P."/>
            <person name="Bao Y."/>
            <person name="Zhao W."/>
            <person name="Wang W."/>
            <person name="Lu H."/>
            <person name="Wang Q."/>
            <person name="Cui N."/>
            <person name="Li J."/>
            <person name="Chen X."/>
            <person name="Luo L."/>
            <person name="Yu J."/>
            <person name="Kang L."/>
            <person name="Cui F."/>
        </authorList>
    </citation>
    <scope>NUCLEOTIDE SEQUENCE [LARGE SCALE GENOMIC DNA]</scope>
    <source>
        <strain evidence="7">Lst14</strain>
    </source>
</reference>
<sequence>MEMPPDSLLLPPIEEERGDDPEVVDSKSENQLEQNLSDDDHQAELGNNLLGSDKAASIVIESIKQSNLEEPEDNNGKKLRIETDEEYEEDDDEDQNSNFSFPASELESVPFVAVKSNDEQSGIADVEGENTESKTVEHHDSKLRVEEFKKQTFDGNSGVENDDQEQINTSSNVNFLPPQDENDSLIVSDDEDLELDDDSQSGSQITKSENSKEQDISSDFFKMEESSPFPEENNSSSETVVQEDTNSCFIADILENVVDNTFTNFDKKSKDLEDSIRLAKTHRRMKWERSESENELEKQRKKARKRLVKRSFLWKSEESKLITEIEAIMNQRKKKIIERATLKPFTLVNAHGYNKDLRILCLNVKGDIQLCLACSHSCMLYSVQTKKVTVLQGHRNLVTCFCKEPSGQWLASADIGPDNSIVIWDLKNGFPLHTIFTPHQRGTRKMAFTSDSQYLISISTGQEQHLMMWRWSKGDTFPEATLMLPNDCDCSPIRRLDADPNHAEYFMCTFDDRIAFVTYRFEKKSLYQHFPKEDRKLKICGQFTSSTYGLRTHLAYTATTKGYVVLWSDVSFEKSFKTDSSTNVTNDKECIEIIRLKNCSINEIKCVQDRRRLIVTADEKGVVSFFDITLRLLFWCQESLNQPLNFVDFTAQRLKKISVPTKQVSWPSGYFQFGRASYFSGMNLYLDGAKNCANPGVTKTFSKIFLMKMFIVGTKRGDIFKMTCEEQKYNKIYSATTEPMTSIACHTNKEFIYVGTENGVIYLYDFINQTVLLEATVKEGTRAQNRKNSVTSIGIGNLGLELAVGLEDGSLHFHDSVLLTKQESFTNSKTAIRNIVFDKNCNYLAHLDDEKSVSLYNVAGKKIFLGRYQAHYENVTDLVFTSKNSNLVSIGEDSKLATYFLGDDGSDIEIGVSEAMNERAYPLTLVPYYKPEGITVDKNQGEEFVLISNSQFKFHICSTLTKECVKTLQAPCHSSPIRFMKMLPHDHIRGERKPKYLVYATDNEIGLQALPVDGNAYKSLAVLGSPTRIQQISVSSDNNYLFTLSEKDDSLLVWEIDPLAVQLSAFYGGTELQPYYSMLEGGRDGWLMNEIKDYFYYFQLVHEGELMMSKREVTNRIHFCDLFNFLNAVGYFPSATERANIYSEVKRVHHRKPDNQITLEFDYVVQLYLNHKPALGIREPEVRKAFSTLTKQRSNSFLNKSPTSIDKKTLMALLAEDGEELTDEEIRTILSTLLGCQESTASKYSEQSYEFLPNEITYDFFLEELMGLEMDNKNLPQFDKDTLSSTTTATSSLISDHTIG</sequence>
<dbReference type="PANTHER" id="PTHR13720">
    <property type="entry name" value="WD-40 REPEAT PROTEIN"/>
    <property type="match status" value="1"/>
</dbReference>
<feature type="compositionally biased region" description="Acidic residues" evidence="6">
    <location>
        <begin position="83"/>
        <end position="95"/>
    </location>
</feature>
<evidence type="ECO:0000256" key="5">
    <source>
        <dbReference type="ARBA" id="ARBA00040994"/>
    </source>
</evidence>
<keyword evidence="4" id="KW-0966">Cell projection</keyword>
<feature type="region of interest" description="Disordered" evidence="6">
    <location>
        <begin position="1"/>
        <end position="216"/>
    </location>
</feature>